<reference evidence="1 2" key="1">
    <citation type="submission" date="2018-08" db="EMBL/GenBank/DDBJ databases">
        <title>Sequencing the genomes of 1000 actinobacteria strains.</title>
        <authorList>
            <person name="Klenk H.-P."/>
        </authorList>
    </citation>
    <scope>NUCLEOTIDE SEQUENCE [LARGE SCALE GENOMIC DNA]</scope>
    <source>
        <strain evidence="1 2">DSM 44099</strain>
    </source>
</reference>
<dbReference type="AlphaFoldDB" id="A0A3D9ZNR4"/>
<name>A0A3D9ZNR4_9ACTN</name>
<sequence length="353" mass="39216">MTQSSRQQGCTDSRIAGGRAPLPRTRIARLRARAVARLTTRDPQFLRRVTTDFPFADEAAAQRTVDIATTFLVGYNLIAGGADAPAARDRATEVPRFFRPFYFEGAAMGFGPFALRTGGGLGGFEDFARALSPATVYQNYVGFGWWLGTFYRGRAGRVARVVAELDPRYGLLCYEGIGFRQGFMSGGRRTRPTDIRRGDVPATHVWYQGYGRSLWFVHMGDTAAAARSALRVPEPYVGDCISGLGTGVAFSWLDRAADYARFYQAVPERFRAEFDQGLSFGWEARQLADRELFDASLRCLPAPVVADVDERVGDVHEVRDALVAAGDHTDFYNAWRRGVVRRRRSGKPLFPAR</sequence>
<proteinExistence type="predicted"/>
<protein>
    <submittedName>
        <fullName evidence="1">Uncharacterized protein DUF1702</fullName>
    </submittedName>
</protein>
<accession>A0A3D9ZNR4</accession>
<gene>
    <name evidence="1" type="ORF">DFJ67_4920</name>
</gene>
<comment type="caution">
    <text evidence="1">The sequence shown here is derived from an EMBL/GenBank/DDBJ whole genome shotgun (WGS) entry which is preliminary data.</text>
</comment>
<dbReference type="OrthoDB" id="2530105at2"/>
<organism evidence="1 2">
    <name type="scientific">Asanoa ferruginea</name>
    <dbReference type="NCBI Taxonomy" id="53367"/>
    <lineage>
        <taxon>Bacteria</taxon>
        <taxon>Bacillati</taxon>
        <taxon>Actinomycetota</taxon>
        <taxon>Actinomycetes</taxon>
        <taxon>Micromonosporales</taxon>
        <taxon>Micromonosporaceae</taxon>
        <taxon>Asanoa</taxon>
    </lineage>
</organism>
<dbReference type="InterPro" id="IPR012964">
    <property type="entry name" value="DUF1702"/>
</dbReference>
<evidence type="ECO:0000313" key="2">
    <source>
        <dbReference type="Proteomes" id="UP000256913"/>
    </source>
</evidence>
<evidence type="ECO:0000313" key="1">
    <source>
        <dbReference type="EMBL" id="REF98895.1"/>
    </source>
</evidence>
<dbReference type="Pfam" id="PF08012">
    <property type="entry name" value="DUF1702"/>
    <property type="match status" value="1"/>
</dbReference>
<dbReference type="EMBL" id="QUMQ01000001">
    <property type="protein sequence ID" value="REF98895.1"/>
    <property type="molecule type" value="Genomic_DNA"/>
</dbReference>
<keyword evidence="2" id="KW-1185">Reference proteome</keyword>
<dbReference type="Proteomes" id="UP000256913">
    <property type="component" value="Unassembled WGS sequence"/>
</dbReference>